<protein>
    <recommendedName>
        <fullName evidence="3">Anthranilate synthase component 1</fullName>
    </recommendedName>
</protein>
<proteinExistence type="predicted"/>
<dbReference type="InterPro" id="IPR006805">
    <property type="entry name" value="Anth_synth_I_N"/>
</dbReference>
<evidence type="ECO:0000256" key="2">
    <source>
        <dbReference type="ARBA" id="ARBA00011575"/>
    </source>
</evidence>
<evidence type="ECO:0000259" key="9">
    <source>
        <dbReference type="Pfam" id="PF00425"/>
    </source>
</evidence>
<dbReference type="Pfam" id="PF04715">
    <property type="entry name" value="Anth_synt_I_N"/>
    <property type="match status" value="1"/>
</dbReference>
<evidence type="ECO:0000256" key="5">
    <source>
        <dbReference type="ARBA" id="ARBA00022842"/>
    </source>
</evidence>
<dbReference type="PRINTS" id="PR00095">
    <property type="entry name" value="ANTSNTHASEI"/>
</dbReference>
<comment type="function">
    <text evidence="7">Part of a heterotetrameric complex that catalyzes the two-step biosynthesis of anthranilate, an intermediate in the biosynthesis of L-tryptophan. In the first step, the glutamine-binding beta subunit (TrpG) of anthranilate synthase (AS) provides the glutamine amidotransferase activity which generates ammonia as a substrate that, along with chorismate, is used in the second step, catalyzed by the large alpha subunit of AS (TrpE) to produce anthranilate. In the absence of TrpG, TrpE can synthesize anthranilate directly from chorismate and high concentrations of ammonia.</text>
</comment>
<comment type="subunit">
    <text evidence="2">Heterotetramer consisting of two non-identical subunits: a beta subunit (TrpG) and a large alpha subunit (TrpE).</text>
</comment>
<gene>
    <name evidence="11" type="ORF">GCM10023187_55910</name>
</gene>
<dbReference type="Pfam" id="PF00425">
    <property type="entry name" value="Chorismate_bind"/>
    <property type="match status" value="1"/>
</dbReference>
<feature type="domain" description="Chorismate-utilising enzyme C-terminal" evidence="9">
    <location>
        <begin position="215"/>
        <end position="466"/>
    </location>
</feature>
<dbReference type="PANTHER" id="PTHR11236:SF48">
    <property type="entry name" value="ISOCHORISMATE SYNTHASE MENF"/>
    <property type="match status" value="1"/>
</dbReference>
<accession>A0ABP8L172</accession>
<keyword evidence="5" id="KW-0460">Magnesium</keyword>
<keyword evidence="12" id="KW-1185">Reference proteome</keyword>
<dbReference type="Gene3D" id="3.60.120.10">
    <property type="entry name" value="Anthranilate synthase"/>
    <property type="match status" value="1"/>
</dbReference>
<evidence type="ECO:0000256" key="8">
    <source>
        <dbReference type="ARBA" id="ARBA00047683"/>
    </source>
</evidence>
<organism evidence="11 12">
    <name type="scientific">Nibrella viscosa</name>
    <dbReference type="NCBI Taxonomy" id="1084524"/>
    <lineage>
        <taxon>Bacteria</taxon>
        <taxon>Pseudomonadati</taxon>
        <taxon>Bacteroidota</taxon>
        <taxon>Cytophagia</taxon>
        <taxon>Cytophagales</taxon>
        <taxon>Spirosomataceae</taxon>
        <taxon>Nibrella</taxon>
    </lineage>
</organism>
<dbReference type="PANTHER" id="PTHR11236">
    <property type="entry name" value="AMINOBENZOATE/ANTHRANILATE SYNTHASE"/>
    <property type="match status" value="1"/>
</dbReference>
<dbReference type="SUPFAM" id="SSF56322">
    <property type="entry name" value="ADC synthase"/>
    <property type="match status" value="1"/>
</dbReference>
<dbReference type="InterPro" id="IPR019999">
    <property type="entry name" value="Anth_synth_I-like"/>
</dbReference>
<comment type="cofactor">
    <cofactor evidence="1">
        <name>Mg(2+)</name>
        <dbReference type="ChEBI" id="CHEBI:18420"/>
    </cofactor>
</comment>
<reference evidence="12" key="1">
    <citation type="journal article" date="2019" name="Int. J. Syst. Evol. Microbiol.">
        <title>The Global Catalogue of Microorganisms (GCM) 10K type strain sequencing project: providing services to taxonomists for standard genome sequencing and annotation.</title>
        <authorList>
            <consortium name="The Broad Institute Genomics Platform"/>
            <consortium name="The Broad Institute Genome Sequencing Center for Infectious Disease"/>
            <person name="Wu L."/>
            <person name="Ma J."/>
        </authorList>
    </citation>
    <scope>NUCLEOTIDE SEQUENCE [LARGE SCALE GENOMIC DNA]</scope>
    <source>
        <strain evidence="12">JCM 17925</strain>
    </source>
</reference>
<dbReference type="InterPro" id="IPR015890">
    <property type="entry name" value="Chorismate_C"/>
</dbReference>
<evidence type="ECO:0000313" key="12">
    <source>
        <dbReference type="Proteomes" id="UP001500936"/>
    </source>
</evidence>
<feature type="domain" description="Anthranilate synthase component I N-terminal" evidence="10">
    <location>
        <begin position="24"/>
        <end position="169"/>
    </location>
</feature>
<evidence type="ECO:0000256" key="4">
    <source>
        <dbReference type="ARBA" id="ARBA00022723"/>
    </source>
</evidence>
<comment type="caution">
    <text evidence="11">The sequence shown here is derived from an EMBL/GenBank/DDBJ whole genome shotgun (WGS) entry which is preliminary data.</text>
</comment>
<evidence type="ECO:0000256" key="7">
    <source>
        <dbReference type="ARBA" id="ARBA00025634"/>
    </source>
</evidence>
<evidence type="ECO:0000313" key="11">
    <source>
        <dbReference type="EMBL" id="GAA4420550.1"/>
    </source>
</evidence>
<evidence type="ECO:0000256" key="3">
    <source>
        <dbReference type="ARBA" id="ARBA00020653"/>
    </source>
</evidence>
<dbReference type="EMBL" id="BAABHB010000021">
    <property type="protein sequence ID" value="GAA4420550.1"/>
    <property type="molecule type" value="Genomic_DNA"/>
</dbReference>
<keyword evidence="4" id="KW-0479">Metal-binding</keyword>
<sequence length="480" mass="54729">MEPQTLTPTSVYTVNSRYKRMLADIITPVSIYLRIRDRFLNSLLLESSDYHGNENSFSYVCFDPVARFEYNRETLSVKLPGEEPHIRNVRKDEVLPALQQFKDSFDHQKPNFPFITNGLFGYFGFPSVESFEDITLTAPTPEENNIPAIVFQVYRYVVAINHFKDELYLFEHSYTKEGEKLPESNLEYISSLITSRNYATYSFDTAGQEQSNFTDEEYKAVIQKGKDHCKRGDVFQIVLSRRFSTPFIGDEFNVYRALRSLNPSPYLFYFDYGSFKLFGSSPESQIVIKDRKATIYPIAGTFRRSGDDAADAELAQKLYNDPKESAEHVMLVDLARNDLSRNCDVVKVETFKEVQFYSHVIHLVSKVVGDLNAEADPLQIVAETFPAGTLSGAPKHMAMQLIDRYENISRGFYSGCIGYMGFDGEFNQAIMIRTFMSKDNRLFYQAGAGIVAKSVVDSESQEVHNKLAALRTAIEQAKTL</sequence>
<comment type="catalytic activity">
    <reaction evidence="8">
        <text>chorismate + L-glutamine = anthranilate + pyruvate + L-glutamate + H(+)</text>
        <dbReference type="Rhea" id="RHEA:21732"/>
        <dbReference type="ChEBI" id="CHEBI:15361"/>
        <dbReference type="ChEBI" id="CHEBI:15378"/>
        <dbReference type="ChEBI" id="CHEBI:16567"/>
        <dbReference type="ChEBI" id="CHEBI:29748"/>
        <dbReference type="ChEBI" id="CHEBI:29985"/>
        <dbReference type="ChEBI" id="CHEBI:58359"/>
        <dbReference type="EC" id="4.1.3.27"/>
    </reaction>
</comment>
<dbReference type="InterPro" id="IPR005801">
    <property type="entry name" value="ADC_synthase"/>
</dbReference>
<keyword evidence="6" id="KW-0456">Lyase</keyword>
<dbReference type="Proteomes" id="UP001500936">
    <property type="component" value="Unassembled WGS sequence"/>
</dbReference>
<evidence type="ECO:0000256" key="1">
    <source>
        <dbReference type="ARBA" id="ARBA00001946"/>
    </source>
</evidence>
<name>A0ABP8L172_9BACT</name>
<evidence type="ECO:0000259" key="10">
    <source>
        <dbReference type="Pfam" id="PF04715"/>
    </source>
</evidence>
<evidence type="ECO:0000256" key="6">
    <source>
        <dbReference type="ARBA" id="ARBA00023239"/>
    </source>
</evidence>